<dbReference type="Pfam" id="PF25975">
    <property type="entry name" value="CzcB_C"/>
    <property type="match status" value="1"/>
</dbReference>
<evidence type="ECO:0000259" key="6">
    <source>
        <dbReference type="Pfam" id="PF25975"/>
    </source>
</evidence>
<gene>
    <name evidence="7" type="ORF">E6K73_06350</name>
</gene>
<accession>A0A538SIN4</accession>
<feature type="transmembrane region" description="Helical" evidence="3">
    <location>
        <begin position="12"/>
        <end position="29"/>
    </location>
</feature>
<feature type="compositionally biased region" description="Low complexity" evidence="2">
    <location>
        <begin position="410"/>
        <end position="421"/>
    </location>
</feature>
<evidence type="ECO:0000259" key="5">
    <source>
        <dbReference type="Pfam" id="PF25954"/>
    </source>
</evidence>
<dbReference type="InterPro" id="IPR006143">
    <property type="entry name" value="RND_pump_MFP"/>
</dbReference>
<comment type="caution">
    <text evidence="7">The sequence shown here is derived from an EMBL/GenBank/DDBJ whole genome shotgun (WGS) entry which is preliminary data.</text>
</comment>
<dbReference type="Proteomes" id="UP000320184">
    <property type="component" value="Unassembled WGS sequence"/>
</dbReference>
<feature type="compositionally biased region" description="Gly residues" evidence="2">
    <location>
        <begin position="513"/>
        <end position="529"/>
    </location>
</feature>
<dbReference type="SUPFAM" id="SSF111369">
    <property type="entry name" value="HlyD-like secretion proteins"/>
    <property type="match status" value="1"/>
</dbReference>
<dbReference type="InterPro" id="IPR058625">
    <property type="entry name" value="MdtA-like_BSH"/>
</dbReference>
<dbReference type="AlphaFoldDB" id="A0A538SIN4"/>
<name>A0A538SIN4_UNCEI</name>
<dbReference type="InterPro" id="IPR058649">
    <property type="entry name" value="CzcB_C"/>
</dbReference>
<dbReference type="Gene3D" id="1.10.287.470">
    <property type="entry name" value="Helix hairpin bin"/>
    <property type="match status" value="1"/>
</dbReference>
<keyword evidence="3" id="KW-1133">Transmembrane helix</keyword>
<dbReference type="Pfam" id="PF25954">
    <property type="entry name" value="Beta-barrel_RND_2"/>
    <property type="match status" value="1"/>
</dbReference>
<feature type="domain" description="Multidrug resistance protein MdtA-like barrel-sandwich hybrid" evidence="4">
    <location>
        <begin position="67"/>
        <end position="202"/>
    </location>
</feature>
<dbReference type="GO" id="GO:1990281">
    <property type="term" value="C:efflux pump complex"/>
    <property type="evidence" value="ECO:0007669"/>
    <property type="project" value="TreeGrafter"/>
</dbReference>
<dbReference type="EMBL" id="VBOT01000077">
    <property type="protein sequence ID" value="TMQ51230.1"/>
    <property type="molecule type" value="Genomic_DNA"/>
</dbReference>
<evidence type="ECO:0000256" key="3">
    <source>
        <dbReference type="SAM" id="Phobius"/>
    </source>
</evidence>
<comment type="similarity">
    <text evidence="1">Belongs to the membrane fusion protein (MFP) (TC 8.A.1) family.</text>
</comment>
<proteinExistence type="inferred from homology"/>
<feature type="compositionally biased region" description="Gly residues" evidence="2">
    <location>
        <begin position="390"/>
        <end position="409"/>
    </location>
</feature>
<keyword evidence="3" id="KW-0472">Membrane</keyword>
<dbReference type="PANTHER" id="PTHR30469:SF33">
    <property type="entry name" value="SLR1207 PROTEIN"/>
    <property type="match status" value="1"/>
</dbReference>
<feature type="domain" description="CzcB-like C-terminal circularly permuted SH3-like" evidence="6">
    <location>
        <begin position="443"/>
        <end position="484"/>
    </location>
</feature>
<dbReference type="NCBIfam" id="TIGR01730">
    <property type="entry name" value="RND_mfp"/>
    <property type="match status" value="1"/>
</dbReference>
<dbReference type="GO" id="GO:0015562">
    <property type="term" value="F:efflux transmembrane transporter activity"/>
    <property type="evidence" value="ECO:0007669"/>
    <property type="project" value="TreeGrafter"/>
</dbReference>
<dbReference type="InterPro" id="IPR058792">
    <property type="entry name" value="Beta-barrel_RND_2"/>
</dbReference>
<dbReference type="Gene3D" id="2.40.50.100">
    <property type="match status" value="1"/>
</dbReference>
<evidence type="ECO:0000313" key="7">
    <source>
        <dbReference type="EMBL" id="TMQ51230.1"/>
    </source>
</evidence>
<feature type="region of interest" description="Disordered" evidence="2">
    <location>
        <begin position="382"/>
        <end position="421"/>
    </location>
</feature>
<evidence type="ECO:0000259" key="4">
    <source>
        <dbReference type="Pfam" id="PF25917"/>
    </source>
</evidence>
<evidence type="ECO:0000256" key="1">
    <source>
        <dbReference type="ARBA" id="ARBA00009477"/>
    </source>
</evidence>
<evidence type="ECO:0000313" key="8">
    <source>
        <dbReference type="Proteomes" id="UP000320184"/>
    </source>
</evidence>
<reference evidence="7 8" key="1">
    <citation type="journal article" date="2019" name="Nat. Microbiol.">
        <title>Mediterranean grassland soil C-N compound turnover is dependent on rainfall and depth, and is mediated by genomically divergent microorganisms.</title>
        <authorList>
            <person name="Diamond S."/>
            <person name="Andeer P.F."/>
            <person name="Li Z."/>
            <person name="Crits-Christoph A."/>
            <person name="Burstein D."/>
            <person name="Anantharaman K."/>
            <person name="Lane K.R."/>
            <person name="Thomas B.C."/>
            <person name="Pan C."/>
            <person name="Northen T.R."/>
            <person name="Banfield J.F."/>
        </authorList>
    </citation>
    <scope>NUCLEOTIDE SEQUENCE [LARGE SCALE GENOMIC DNA]</scope>
    <source>
        <strain evidence="7">WS_3</strain>
    </source>
</reference>
<feature type="region of interest" description="Disordered" evidence="2">
    <location>
        <begin position="495"/>
        <end position="529"/>
    </location>
</feature>
<evidence type="ECO:0000256" key="2">
    <source>
        <dbReference type="SAM" id="MobiDB-lite"/>
    </source>
</evidence>
<dbReference type="Pfam" id="PF25917">
    <property type="entry name" value="BSH_RND"/>
    <property type="match status" value="1"/>
</dbReference>
<dbReference type="PANTHER" id="PTHR30469">
    <property type="entry name" value="MULTIDRUG RESISTANCE PROTEIN MDTA"/>
    <property type="match status" value="1"/>
</dbReference>
<organism evidence="7 8">
    <name type="scientific">Eiseniibacteriota bacterium</name>
    <dbReference type="NCBI Taxonomy" id="2212470"/>
    <lineage>
        <taxon>Bacteria</taxon>
        <taxon>Candidatus Eiseniibacteriota</taxon>
    </lineage>
</organism>
<sequence>MHVKVHPKILRTLVVLMVASGAIAGVVLVRRARDRSTFVPVMTEAVQRRDIALTIEATGTVEPIDLVEVKSKASGQIIRMPVEVGTLVKANDLLAQIDTRDVKNQYDQALAALRAAEAKANISGAQQKRSDDLFTQGAITADEHEAAVLDYANAQAQLVGARTNLDLAKQRLDDATVRAPIAGTVLEQLVSAGQVISSATTSASGGTSLLKMADLSRIRLRALVSETDVGNVHPGQTASVTVDAFPQRTFTGQVEKIEPEAVVQQSVTMFPVLISISNEERVLLPGMNGEVAMLVDRHDGVPAVPLDAVRSVRELPVAAAALGLDPDSVRMQVERQIQARAAERASRLGAGGGSGAVADRGGGRNWMADAAFASDSARARWPGRGRLHGGRGSWGGAGRGAAGANGAGNAGAPDPAAAGGARAFARGGSQGFDQGSGIGRASRAQVVFVKTAHGLEPRVVRLGLSDFDYSEVLNGLSEGEQVALLGVAEAQAQRKQDQSRFRQRVGSGVPGVPSGGGGGGRGAGGRGGG</sequence>
<dbReference type="Gene3D" id="2.40.420.20">
    <property type="match status" value="1"/>
</dbReference>
<dbReference type="Gene3D" id="2.40.30.170">
    <property type="match status" value="1"/>
</dbReference>
<protein>
    <submittedName>
        <fullName evidence="7">Efflux RND transporter periplasmic adaptor subunit</fullName>
    </submittedName>
</protein>
<feature type="domain" description="CusB-like beta-barrel" evidence="5">
    <location>
        <begin position="221"/>
        <end position="292"/>
    </location>
</feature>
<keyword evidence="3" id="KW-0812">Transmembrane</keyword>